<dbReference type="EMBL" id="JAGTTL010000003">
    <property type="protein sequence ID" value="KAK6325085.1"/>
    <property type="molecule type" value="Genomic_DNA"/>
</dbReference>
<evidence type="ECO:0000313" key="7">
    <source>
        <dbReference type="Proteomes" id="UP001356427"/>
    </source>
</evidence>
<dbReference type="GO" id="GO:0007229">
    <property type="term" value="P:integrin-mediated signaling pathway"/>
    <property type="evidence" value="ECO:0007669"/>
    <property type="project" value="UniProtKB-KW"/>
</dbReference>
<evidence type="ECO:0000313" key="6">
    <source>
        <dbReference type="EMBL" id="KAK6325085.1"/>
    </source>
</evidence>
<dbReference type="Gene3D" id="1.20.5.930">
    <property type="entry name" value="Bicelle-embedded integrin alpha(iib) transmembrane segment"/>
    <property type="match status" value="1"/>
</dbReference>
<dbReference type="InterPro" id="IPR032695">
    <property type="entry name" value="Integrin_dom_sf"/>
</dbReference>
<keyword evidence="3 5" id="KW-0472">Membrane</keyword>
<dbReference type="GO" id="GO:0007160">
    <property type="term" value="P:cell-matrix adhesion"/>
    <property type="evidence" value="ECO:0007669"/>
    <property type="project" value="TreeGrafter"/>
</dbReference>
<evidence type="ECO:0000256" key="5">
    <source>
        <dbReference type="SAM" id="Phobius"/>
    </source>
</evidence>
<dbReference type="GO" id="GO:0005178">
    <property type="term" value="F:integrin binding"/>
    <property type="evidence" value="ECO:0007669"/>
    <property type="project" value="TreeGrafter"/>
</dbReference>
<protein>
    <submittedName>
        <fullName evidence="6">Uncharacterized protein</fullName>
    </submittedName>
</protein>
<dbReference type="PANTHER" id="PTHR23220">
    <property type="entry name" value="INTEGRIN ALPHA"/>
    <property type="match status" value="1"/>
</dbReference>
<evidence type="ECO:0000256" key="4">
    <source>
        <dbReference type="ARBA" id="ARBA00023180"/>
    </source>
</evidence>
<sequence length="226" mass="25932">MYGSQRASTIDSVWLNVTTTTDSYWTNRSSTTHHYSANTSSTTDNNWTSTPYRANVSNWTSVIEDECDLPYSNPLNELFFFFTKRSRRHMYCMKEDALCLYAVCELGDMDIGKDATIEMEVEMNSGVLNISPGRHGVMLLETTAVISPKKDPFIWFLQEDPITVVVLEAHQSHKLKPVIELSIIMASLLLGLLILTLLVICMWKSGFFKSKYEQKMENIRSHSWDY</sequence>
<dbReference type="GO" id="GO:0033627">
    <property type="term" value="P:cell adhesion mediated by integrin"/>
    <property type="evidence" value="ECO:0007669"/>
    <property type="project" value="TreeGrafter"/>
</dbReference>
<comment type="subcellular location">
    <subcellularLocation>
        <location evidence="1">Membrane</location>
        <topology evidence="1">Single-pass type I membrane protein</topology>
    </subcellularLocation>
</comment>
<evidence type="ECO:0000256" key="2">
    <source>
        <dbReference type="ARBA" id="ARBA00023037"/>
    </source>
</evidence>
<keyword evidence="5" id="KW-1133">Transmembrane helix</keyword>
<dbReference type="GO" id="GO:0009897">
    <property type="term" value="C:external side of plasma membrane"/>
    <property type="evidence" value="ECO:0007669"/>
    <property type="project" value="TreeGrafter"/>
</dbReference>
<dbReference type="PANTHER" id="PTHR23220:SF78">
    <property type="entry name" value="INTEGRIN ALPHA-4"/>
    <property type="match status" value="1"/>
</dbReference>
<evidence type="ECO:0000256" key="1">
    <source>
        <dbReference type="ARBA" id="ARBA00004479"/>
    </source>
</evidence>
<dbReference type="Proteomes" id="UP001356427">
    <property type="component" value="Unassembled WGS sequence"/>
</dbReference>
<organism evidence="6 7">
    <name type="scientific">Coregonus suidteri</name>
    <dbReference type="NCBI Taxonomy" id="861788"/>
    <lineage>
        <taxon>Eukaryota</taxon>
        <taxon>Metazoa</taxon>
        <taxon>Chordata</taxon>
        <taxon>Craniata</taxon>
        <taxon>Vertebrata</taxon>
        <taxon>Euteleostomi</taxon>
        <taxon>Actinopterygii</taxon>
        <taxon>Neopterygii</taxon>
        <taxon>Teleostei</taxon>
        <taxon>Protacanthopterygii</taxon>
        <taxon>Salmoniformes</taxon>
        <taxon>Salmonidae</taxon>
        <taxon>Coregoninae</taxon>
        <taxon>Coregonus</taxon>
    </lineage>
</organism>
<keyword evidence="7" id="KW-1185">Reference proteome</keyword>
<comment type="caution">
    <text evidence="6">The sequence shown here is derived from an EMBL/GenBank/DDBJ whole genome shotgun (WGS) entry which is preliminary data.</text>
</comment>
<evidence type="ECO:0000256" key="3">
    <source>
        <dbReference type="ARBA" id="ARBA00023136"/>
    </source>
</evidence>
<feature type="transmembrane region" description="Helical" evidence="5">
    <location>
        <begin position="181"/>
        <end position="203"/>
    </location>
</feature>
<proteinExistence type="predicted"/>
<keyword evidence="5" id="KW-0812">Transmembrane</keyword>
<dbReference type="SUPFAM" id="SSF69179">
    <property type="entry name" value="Integrin domains"/>
    <property type="match status" value="1"/>
</dbReference>
<dbReference type="GO" id="GO:0008305">
    <property type="term" value="C:integrin complex"/>
    <property type="evidence" value="ECO:0007669"/>
    <property type="project" value="TreeGrafter"/>
</dbReference>
<dbReference type="GO" id="GO:0098609">
    <property type="term" value="P:cell-cell adhesion"/>
    <property type="evidence" value="ECO:0007669"/>
    <property type="project" value="TreeGrafter"/>
</dbReference>
<reference evidence="6 7" key="1">
    <citation type="submission" date="2021-04" db="EMBL/GenBank/DDBJ databases">
        <authorList>
            <person name="De Guttry C."/>
            <person name="Zahm M."/>
            <person name="Klopp C."/>
            <person name="Cabau C."/>
            <person name="Louis A."/>
            <person name="Berthelot C."/>
            <person name="Parey E."/>
            <person name="Roest Crollius H."/>
            <person name="Montfort J."/>
            <person name="Robinson-Rechavi M."/>
            <person name="Bucao C."/>
            <person name="Bouchez O."/>
            <person name="Gislard M."/>
            <person name="Lluch J."/>
            <person name="Milhes M."/>
            <person name="Lampietro C."/>
            <person name="Lopez Roques C."/>
            <person name="Donnadieu C."/>
            <person name="Braasch I."/>
            <person name="Desvignes T."/>
            <person name="Postlethwait J."/>
            <person name="Bobe J."/>
            <person name="Wedekind C."/>
            <person name="Guiguen Y."/>
        </authorList>
    </citation>
    <scope>NUCLEOTIDE SEQUENCE [LARGE SCALE GENOMIC DNA]</scope>
    <source>
        <strain evidence="6">Cs_M1</strain>
        <tissue evidence="6">Blood</tissue>
    </source>
</reference>
<gene>
    <name evidence="6" type="ORF">J4Q44_G00044270</name>
</gene>
<keyword evidence="4" id="KW-0325">Glycoprotein</keyword>
<dbReference type="AlphaFoldDB" id="A0AAN8R1M5"/>
<keyword evidence="2" id="KW-0401">Integrin</keyword>
<name>A0AAN8R1M5_9TELE</name>
<accession>A0AAN8R1M5</accession>